<dbReference type="InterPro" id="IPR036236">
    <property type="entry name" value="Znf_C2H2_sf"/>
</dbReference>
<gene>
    <name evidence="4" type="ORF">BJX63DRAFT_434290</name>
</gene>
<dbReference type="Pfam" id="PF00096">
    <property type="entry name" value="zf-C2H2"/>
    <property type="match status" value="1"/>
</dbReference>
<keyword evidence="1" id="KW-0863">Zinc-finger</keyword>
<dbReference type="InterPro" id="IPR013087">
    <property type="entry name" value="Znf_C2H2_type"/>
</dbReference>
<dbReference type="SMART" id="SM00355">
    <property type="entry name" value="ZnF_C2H2"/>
    <property type="match status" value="2"/>
</dbReference>
<dbReference type="SUPFAM" id="SSF57667">
    <property type="entry name" value="beta-beta-alpha zinc fingers"/>
    <property type="match status" value="1"/>
</dbReference>
<evidence type="ECO:0000313" key="5">
    <source>
        <dbReference type="Proteomes" id="UP001610334"/>
    </source>
</evidence>
<evidence type="ECO:0000313" key="4">
    <source>
        <dbReference type="EMBL" id="KAL2810374.1"/>
    </source>
</evidence>
<comment type="caution">
    <text evidence="4">The sequence shown here is derived from an EMBL/GenBank/DDBJ whole genome shotgun (WGS) entry which is preliminary data.</text>
</comment>
<evidence type="ECO:0000256" key="1">
    <source>
        <dbReference type="PROSITE-ProRule" id="PRU00042"/>
    </source>
</evidence>
<dbReference type="PROSITE" id="PS00028">
    <property type="entry name" value="ZINC_FINGER_C2H2_1"/>
    <property type="match status" value="1"/>
</dbReference>
<feature type="region of interest" description="Disordered" evidence="2">
    <location>
        <begin position="1"/>
        <end position="36"/>
    </location>
</feature>
<name>A0ABR4H552_9EURO</name>
<evidence type="ECO:0000259" key="3">
    <source>
        <dbReference type="PROSITE" id="PS50157"/>
    </source>
</evidence>
<dbReference type="PROSITE" id="PS50157">
    <property type="entry name" value="ZINC_FINGER_C2H2_2"/>
    <property type="match status" value="1"/>
</dbReference>
<dbReference type="Proteomes" id="UP001610334">
    <property type="component" value="Unassembled WGS sequence"/>
</dbReference>
<evidence type="ECO:0000256" key="2">
    <source>
        <dbReference type="SAM" id="MobiDB-lite"/>
    </source>
</evidence>
<accession>A0ABR4H552</accession>
<reference evidence="4 5" key="1">
    <citation type="submission" date="2024-07" db="EMBL/GenBank/DDBJ databases">
        <title>Section-level genome sequencing and comparative genomics of Aspergillus sections Usti and Cavernicolus.</title>
        <authorList>
            <consortium name="Lawrence Berkeley National Laboratory"/>
            <person name="Nybo J.L."/>
            <person name="Vesth T.C."/>
            <person name="Theobald S."/>
            <person name="Frisvad J.C."/>
            <person name="Larsen T.O."/>
            <person name="Kjaerboelling I."/>
            <person name="Rothschild-Mancinelli K."/>
            <person name="Lyhne E.K."/>
            <person name="Kogle M.E."/>
            <person name="Barry K."/>
            <person name="Clum A."/>
            <person name="Na H."/>
            <person name="Ledsgaard L."/>
            <person name="Lin J."/>
            <person name="Lipzen A."/>
            <person name="Kuo A."/>
            <person name="Riley R."/>
            <person name="Mondo S."/>
            <person name="Labutti K."/>
            <person name="Haridas S."/>
            <person name="Pangalinan J."/>
            <person name="Salamov A.A."/>
            <person name="Simmons B.A."/>
            <person name="Magnuson J.K."/>
            <person name="Chen J."/>
            <person name="Drula E."/>
            <person name="Henrissat B."/>
            <person name="Wiebenga A."/>
            <person name="Lubbers R.J."/>
            <person name="Gomes A.C."/>
            <person name="Makela M.R."/>
            <person name="Stajich J."/>
            <person name="Grigoriev I.V."/>
            <person name="Mortensen U.H."/>
            <person name="De Vries R.P."/>
            <person name="Baker S.E."/>
            <person name="Andersen M.R."/>
        </authorList>
    </citation>
    <scope>NUCLEOTIDE SEQUENCE [LARGE SCALE GENOMIC DNA]</scope>
    <source>
        <strain evidence="4 5">CBS 588.65</strain>
    </source>
</reference>
<feature type="compositionally biased region" description="Low complexity" evidence="2">
    <location>
        <begin position="19"/>
        <end position="36"/>
    </location>
</feature>
<feature type="domain" description="C2H2-type" evidence="3">
    <location>
        <begin position="149"/>
        <end position="172"/>
    </location>
</feature>
<sequence>MFSQPTMSQPIACPPMEPSSSTFSSYSSYSSNSSYSTIGDEPGLSFLDMYHLMHGNGSGTVTSPGSVNDFPLSQPAFEPSSFDSTFYDFNPTFPMYTPEPLPLMDTPPTSFPSSSTPAWSPTSMPALDQRMFPPLESLSQEPPKPAKPYACEDCGRSFTRPADLKRHQSTVHYPVFQNCPVADCSRKDNNGFPRRDHLVEHLRSYHHIDLPKRRAAKRAKLTA</sequence>
<dbReference type="EMBL" id="JBFXLT010000072">
    <property type="protein sequence ID" value="KAL2810374.1"/>
    <property type="molecule type" value="Genomic_DNA"/>
</dbReference>
<dbReference type="Gene3D" id="3.30.160.60">
    <property type="entry name" value="Classic Zinc Finger"/>
    <property type="match status" value="1"/>
</dbReference>
<organism evidence="4 5">
    <name type="scientific">Aspergillus granulosus</name>
    <dbReference type="NCBI Taxonomy" id="176169"/>
    <lineage>
        <taxon>Eukaryota</taxon>
        <taxon>Fungi</taxon>
        <taxon>Dikarya</taxon>
        <taxon>Ascomycota</taxon>
        <taxon>Pezizomycotina</taxon>
        <taxon>Eurotiomycetes</taxon>
        <taxon>Eurotiomycetidae</taxon>
        <taxon>Eurotiales</taxon>
        <taxon>Aspergillaceae</taxon>
        <taxon>Aspergillus</taxon>
        <taxon>Aspergillus subgen. Nidulantes</taxon>
    </lineage>
</organism>
<keyword evidence="1" id="KW-0862">Zinc</keyword>
<keyword evidence="5" id="KW-1185">Reference proteome</keyword>
<protein>
    <recommendedName>
        <fullName evidence="3">C2H2-type domain-containing protein</fullName>
    </recommendedName>
</protein>
<keyword evidence="1" id="KW-0479">Metal-binding</keyword>
<proteinExistence type="predicted"/>